<name>A0ACC0K0Q7_CHOFU</name>
<protein>
    <submittedName>
        <fullName evidence="1">Uncharacterized protein</fullName>
    </submittedName>
</protein>
<keyword evidence="2" id="KW-1185">Reference proteome</keyword>
<comment type="caution">
    <text evidence="1">The sequence shown here is derived from an EMBL/GenBank/DDBJ whole genome shotgun (WGS) entry which is preliminary data.</text>
</comment>
<dbReference type="Proteomes" id="UP001064048">
    <property type="component" value="Chromosome Z"/>
</dbReference>
<gene>
    <name evidence="1" type="ORF">MSG28_000405</name>
</gene>
<proteinExistence type="predicted"/>
<dbReference type="EMBL" id="CM046131">
    <property type="protein sequence ID" value="KAI8429939.1"/>
    <property type="molecule type" value="Genomic_DNA"/>
</dbReference>
<evidence type="ECO:0000313" key="1">
    <source>
        <dbReference type="EMBL" id="KAI8429939.1"/>
    </source>
</evidence>
<evidence type="ECO:0000313" key="2">
    <source>
        <dbReference type="Proteomes" id="UP001064048"/>
    </source>
</evidence>
<organism evidence="1 2">
    <name type="scientific">Choristoneura fumiferana</name>
    <name type="common">Spruce budworm moth</name>
    <name type="synonym">Archips fumiferana</name>
    <dbReference type="NCBI Taxonomy" id="7141"/>
    <lineage>
        <taxon>Eukaryota</taxon>
        <taxon>Metazoa</taxon>
        <taxon>Ecdysozoa</taxon>
        <taxon>Arthropoda</taxon>
        <taxon>Hexapoda</taxon>
        <taxon>Insecta</taxon>
        <taxon>Pterygota</taxon>
        <taxon>Neoptera</taxon>
        <taxon>Endopterygota</taxon>
        <taxon>Lepidoptera</taxon>
        <taxon>Glossata</taxon>
        <taxon>Ditrysia</taxon>
        <taxon>Tortricoidea</taxon>
        <taxon>Tortricidae</taxon>
        <taxon>Tortricinae</taxon>
        <taxon>Choristoneura</taxon>
    </lineage>
</organism>
<sequence>MDALLFALVLEVALLQLRIQEGSTELRSRYWKCARKNEKAQYNKLVADRVMVGDVIRKSLVEVAELGQWNALRRAAQTQEGRARAAAALRLTDETLTQTQKSVVENLQLKRNEWALELCKGDHQVAVLRDKLKDDLLNAGTRLRYAERWLGARAEALELRYQWAGATAPRVDHEARVHQELVKSFELQIKEREASLEYWRVRYSDDTAQINERLANVRDLYMEAIKRRENLQSLYDLHEGEMRGWLTFKRERAARLAREARLRAAATRLQAWWRGVMVRAAFGQYKYLRHAKKLPAKGKKK</sequence>
<reference evidence="1 2" key="1">
    <citation type="journal article" date="2022" name="Genome Biol. Evol.">
        <title>The Spruce Budworm Genome: Reconstructing the Evolutionary History of Antifreeze Proteins.</title>
        <authorList>
            <person name="Beliveau C."/>
            <person name="Gagne P."/>
            <person name="Picq S."/>
            <person name="Vernygora O."/>
            <person name="Keeling C.I."/>
            <person name="Pinkney K."/>
            <person name="Doucet D."/>
            <person name="Wen F."/>
            <person name="Johnston J.S."/>
            <person name="Maaroufi H."/>
            <person name="Boyle B."/>
            <person name="Laroche J."/>
            <person name="Dewar K."/>
            <person name="Juretic N."/>
            <person name="Blackburn G."/>
            <person name="Nisole A."/>
            <person name="Brunet B."/>
            <person name="Brandao M."/>
            <person name="Lumley L."/>
            <person name="Duan J."/>
            <person name="Quan G."/>
            <person name="Lucarotti C.J."/>
            <person name="Roe A.D."/>
            <person name="Sperling F.A.H."/>
            <person name="Levesque R.C."/>
            <person name="Cusson M."/>
        </authorList>
    </citation>
    <scope>NUCLEOTIDE SEQUENCE [LARGE SCALE GENOMIC DNA]</scope>
    <source>
        <strain evidence="1">Glfc:IPQL:Cfum</strain>
    </source>
</reference>
<accession>A0ACC0K0Q7</accession>